<dbReference type="InterPro" id="IPR001597">
    <property type="entry name" value="ArAA_b-elim_lyase/Thr_aldolase"/>
</dbReference>
<reference evidence="5 6" key="1">
    <citation type="journal article" date="2024" name="IMA Fungus">
        <title>IMA Genome - F19 : A genome assembly and annotation guide to empower mycologists, including annotated draft genome sequences of Ceratocystis pirilliformis, Diaporthe australafricana, Fusarium ophioides, Paecilomyces lecythidis, and Sporothrix stenoceras.</title>
        <authorList>
            <person name="Aylward J."/>
            <person name="Wilson A.M."/>
            <person name="Visagie C.M."/>
            <person name="Spraker J."/>
            <person name="Barnes I."/>
            <person name="Buitendag C."/>
            <person name="Ceriani C."/>
            <person name="Del Mar Angel L."/>
            <person name="du Plessis D."/>
            <person name="Fuchs T."/>
            <person name="Gasser K."/>
            <person name="Kramer D."/>
            <person name="Li W."/>
            <person name="Munsamy K."/>
            <person name="Piso A."/>
            <person name="Price J.L."/>
            <person name="Sonnekus B."/>
            <person name="Thomas C."/>
            <person name="van der Nest A."/>
            <person name="van Dijk A."/>
            <person name="van Heerden A."/>
            <person name="van Vuuren N."/>
            <person name="Yilmaz N."/>
            <person name="Duong T.A."/>
            <person name="van der Merwe N.A."/>
            <person name="Wingfield M.J."/>
            <person name="Wingfield B.D."/>
        </authorList>
    </citation>
    <scope>NUCLEOTIDE SEQUENCE [LARGE SCALE GENOMIC DNA]</scope>
    <source>
        <strain evidence="5 6">CMW 18167</strain>
    </source>
</reference>
<evidence type="ECO:0000256" key="2">
    <source>
        <dbReference type="ARBA" id="ARBA00006966"/>
    </source>
</evidence>
<comment type="cofactor">
    <cofactor evidence="1">
        <name>pyridoxal 5'-phosphate</name>
        <dbReference type="ChEBI" id="CHEBI:597326"/>
    </cofactor>
</comment>
<dbReference type="EC" id="4.1.2.48" evidence="5"/>
<dbReference type="Gene3D" id="3.90.1150.10">
    <property type="entry name" value="Aspartate Aminotransferase, domain 1"/>
    <property type="match status" value="1"/>
</dbReference>
<dbReference type="Gene3D" id="3.40.640.10">
    <property type="entry name" value="Type I PLP-dependent aspartate aminotransferase-like (Major domain)"/>
    <property type="match status" value="1"/>
</dbReference>
<dbReference type="SUPFAM" id="SSF53383">
    <property type="entry name" value="PLP-dependent transferases"/>
    <property type="match status" value="1"/>
</dbReference>
<dbReference type="Proteomes" id="UP001583193">
    <property type="component" value="Unassembled WGS sequence"/>
</dbReference>
<evidence type="ECO:0000313" key="5">
    <source>
        <dbReference type="EMBL" id="KAL1878977.1"/>
    </source>
</evidence>
<name>A0ABR3XTQ7_9EURO</name>
<dbReference type="InterPro" id="IPR015422">
    <property type="entry name" value="PyrdxlP-dep_Trfase_small"/>
</dbReference>
<dbReference type="InterPro" id="IPR015424">
    <property type="entry name" value="PyrdxlP-dep_Trfase"/>
</dbReference>
<dbReference type="GO" id="GO:0016829">
    <property type="term" value="F:lyase activity"/>
    <property type="evidence" value="ECO:0007669"/>
    <property type="project" value="UniProtKB-KW"/>
</dbReference>
<evidence type="ECO:0000256" key="3">
    <source>
        <dbReference type="ARBA" id="ARBA00022898"/>
    </source>
</evidence>
<evidence type="ECO:0000256" key="1">
    <source>
        <dbReference type="ARBA" id="ARBA00001933"/>
    </source>
</evidence>
<comment type="caution">
    <text evidence="5">The sequence shown here is derived from an EMBL/GenBank/DDBJ whole genome shotgun (WGS) entry which is preliminary data.</text>
</comment>
<feature type="domain" description="Aromatic amino acid beta-eliminating lyase/threonine aldolase" evidence="4">
    <location>
        <begin position="29"/>
        <end position="345"/>
    </location>
</feature>
<sequence length="410" mass="44531">MASTQQQLSDDNGWLSYTTWKDPGDAAFDLRSDTVTKPTASMLKAISQAQLGDDVFGEDKTTNALEEYVAKITGHQSGLFVMSGTMGNQIAIRTHLDQPPYSVLCDHRSHIIRSEAGGVSMWTGATVYPVVPRNGLYLSLEDIREHFIPGANIPYGFTQTTKRGHFTEAVPRTNVHDCPTRLISLENTLGGVIMPYFETKRIVKWAHDNNIKVHLDGARIWEAAAAVEAGGGSLAYYCSLFDSVSLCFSKGLGAPIGSMVVGSEAFIEQARWFRKSIGGGTRQLGVLSAAARVAVEEVFGQGPIGLGGKLKATHEKAKRVADMWTSRGGKLALPVQTNMVWLDLAQAGLGPNDVSEVAAHNGLQLRGGRIVIHHQISDDAIYRLEKVFDIVLSGEFERSKNISKPYGSLN</sequence>
<dbReference type="PANTHER" id="PTHR48097">
    <property type="entry name" value="L-THREONINE ALDOLASE-RELATED"/>
    <property type="match status" value="1"/>
</dbReference>
<dbReference type="Pfam" id="PF01212">
    <property type="entry name" value="Beta_elim_lyase"/>
    <property type="match status" value="1"/>
</dbReference>
<comment type="similarity">
    <text evidence="2">Belongs to the threonine aldolase family.</text>
</comment>
<keyword evidence="3" id="KW-0663">Pyridoxal phosphate</keyword>
<keyword evidence="6" id="KW-1185">Reference proteome</keyword>
<keyword evidence="5" id="KW-0456">Lyase</keyword>
<dbReference type="PANTHER" id="PTHR48097:SF9">
    <property type="entry name" value="L-THREONINE ALDOLASE"/>
    <property type="match status" value="1"/>
</dbReference>
<evidence type="ECO:0000259" key="4">
    <source>
        <dbReference type="Pfam" id="PF01212"/>
    </source>
</evidence>
<evidence type="ECO:0000313" key="6">
    <source>
        <dbReference type="Proteomes" id="UP001583193"/>
    </source>
</evidence>
<proteinExistence type="inferred from homology"/>
<gene>
    <name evidence="5" type="primary">Tha1</name>
    <name evidence="5" type="ORF">Plec18167_004272</name>
</gene>
<dbReference type="InterPro" id="IPR023603">
    <property type="entry name" value="Low_specificity_L-TA-like"/>
</dbReference>
<dbReference type="PIRSF" id="PIRSF017617">
    <property type="entry name" value="Thr_aldolase"/>
    <property type="match status" value="1"/>
</dbReference>
<dbReference type="EMBL" id="JAVDPF010000011">
    <property type="protein sequence ID" value="KAL1878977.1"/>
    <property type="molecule type" value="Genomic_DNA"/>
</dbReference>
<accession>A0ABR3XTQ7</accession>
<organism evidence="5 6">
    <name type="scientific">Paecilomyces lecythidis</name>
    <dbReference type="NCBI Taxonomy" id="3004212"/>
    <lineage>
        <taxon>Eukaryota</taxon>
        <taxon>Fungi</taxon>
        <taxon>Dikarya</taxon>
        <taxon>Ascomycota</taxon>
        <taxon>Pezizomycotina</taxon>
        <taxon>Eurotiomycetes</taxon>
        <taxon>Eurotiomycetidae</taxon>
        <taxon>Eurotiales</taxon>
        <taxon>Thermoascaceae</taxon>
        <taxon>Paecilomyces</taxon>
    </lineage>
</organism>
<protein>
    <submittedName>
        <fullName evidence="5">Low-specificity L-threonine aldolase 1</fullName>
        <ecNumber evidence="5">4.1.2.48</ecNumber>
    </submittedName>
</protein>
<dbReference type="InterPro" id="IPR015421">
    <property type="entry name" value="PyrdxlP-dep_Trfase_major"/>
</dbReference>